<gene>
    <name evidence="2" type="ORF">CEXT_160281</name>
</gene>
<accession>A0AAV4MUG5</accession>
<dbReference type="AlphaFoldDB" id="A0AAV4MUG5"/>
<dbReference type="Proteomes" id="UP001054945">
    <property type="component" value="Unassembled WGS sequence"/>
</dbReference>
<evidence type="ECO:0000313" key="3">
    <source>
        <dbReference type="Proteomes" id="UP001054945"/>
    </source>
</evidence>
<reference evidence="2 3" key="1">
    <citation type="submission" date="2021-06" db="EMBL/GenBank/DDBJ databases">
        <title>Caerostris extrusa draft genome.</title>
        <authorList>
            <person name="Kono N."/>
            <person name="Arakawa K."/>
        </authorList>
    </citation>
    <scope>NUCLEOTIDE SEQUENCE [LARGE SCALE GENOMIC DNA]</scope>
</reference>
<keyword evidence="3" id="KW-1185">Reference proteome</keyword>
<feature type="compositionally biased region" description="Polar residues" evidence="1">
    <location>
        <begin position="15"/>
        <end position="35"/>
    </location>
</feature>
<sequence length="129" mass="14834">MSGRSRDVRSPINVEEQQSSQPKSHKNFANSNTQKYPPLPFEFEALYDLHIYHAHPIIDKYIFSFENELLQISSRNYKQPARRLSQTDDRRCHSNPNPATKEPGPNGVHSCRQSKSGARLPHGTDQTIY</sequence>
<comment type="caution">
    <text evidence="2">The sequence shown here is derived from an EMBL/GenBank/DDBJ whole genome shotgun (WGS) entry which is preliminary data.</text>
</comment>
<proteinExistence type="predicted"/>
<evidence type="ECO:0000256" key="1">
    <source>
        <dbReference type="SAM" id="MobiDB-lite"/>
    </source>
</evidence>
<organism evidence="2 3">
    <name type="scientific">Caerostris extrusa</name>
    <name type="common">Bark spider</name>
    <name type="synonym">Caerostris bankana</name>
    <dbReference type="NCBI Taxonomy" id="172846"/>
    <lineage>
        <taxon>Eukaryota</taxon>
        <taxon>Metazoa</taxon>
        <taxon>Ecdysozoa</taxon>
        <taxon>Arthropoda</taxon>
        <taxon>Chelicerata</taxon>
        <taxon>Arachnida</taxon>
        <taxon>Araneae</taxon>
        <taxon>Araneomorphae</taxon>
        <taxon>Entelegynae</taxon>
        <taxon>Araneoidea</taxon>
        <taxon>Araneidae</taxon>
        <taxon>Caerostris</taxon>
    </lineage>
</organism>
<name>A0AAV4MUG5_CAEEX</name>
<protein>
    <recommendedName>
        <fullName evidence="4">Maturase K</fullName>
    </recommendedName>
</protein>
<feature type="region of interest" description="Disordered" evidence="1">
    <location>
        <begin position="78"/>
        <end position="129"/>
    </location>
</feature>
<evidence type="ECO:0008006" key="4">
    <source>
        <dbReference type="Google" id="ProtNLM"/>
    </source>
</evidence>
<feature type="region of interest" description="Disordered" evidence="1">
    <location>
        <begin position="1"/>
        <end position="36"/>
    </location>
</feature>
<evidence type="ECO:0000313" key="2">
    <source>
        <dbReference type="EMBL" id="GIX74549.1"/>
    </source>
</evidence>
<dbReference type="EMBL" id="BPLR01020075">
    <property type="protein sequence ID" value="GIX74549.1"/>
    <property type="molecule type" value="Genomic_DNA"/>
</dbReference>